<protein>
    <recommendedName>
        <fullName evidence="2">Argonaute linker 1 domain-containing protein</fullName>
    </recommendedName>
</protein>
<feature type="compositionally biased region" description="Polar residues" evidence="1">
    <location>
        <begin position="101"/>
        <end position="134"/>
    </location>
</feature>
<organism evidence="3 4">
    <name type="scientific">Ascobolus immersus RN42</name>
    <dbReference type="NCBI Taxonomy" id="1160509"/>
    <lineage>
        <taxon>Eukaryota</taxon>
        <taxon>Fungi</taxon>
        <taxon>Dikarya</taxon>
        <taxon>Ascomycota</taxon>
        <taxon>Pezizomycotina</taxon>
        <taxon>Pezizomycetes</taxon>
        <taxon>Pezizales</taxon>
        <taxon>Ascobolaceae</taxon>
        <taxon>Ascobolus</taxon>
    </lineage>
</organism>
<feature type="region of interest" description="Disordered" evidence="1">
    <location>
        <begin position="92"/>
        <end position="137"/>
    </location>
</feature>
<dbReference type="Proteomes" id="UP000275078">
    <property type="component" value="Unassembled WGS sequence"/>
</dbReference>
<sequence length="295" mass="32564">MSRINPLESFTHTMFCSCSSCMSENSRSLDHQAPAPRAARQANRVSTSQAQAPPYNSKKPHDISNMRPSFTFESLTHDIVCTCSSCFIDERSNGRMPQAPPQATRQQSRSSNSEAPPSYPTRQTDTGSIVSSQAAPPFQSRRVANSNLYPQCETSSYYATADSLCVAYQRAQRAELQEWALVDDMEALHYRRGHWESEAGCFTATTGRPDSVPMGVVVVEVVQSARATQGGRLSLNVDVATSVFWSAGSVLDIVAKHLRCDCKEFSSVQLPRVPSVCLISRRPMWARESGQRAIM</sequence>
<proteinExistence type="predicted"/>
<evidence type="ECO:0000313" key="3">
    <source>
        <dbReference type="EMBL" id="RPA74146.1"/>
    </source>
</evidence>
<evidence type="ECO:0000313" key="4">
    <source>
        <dbReference type="Proteomes" id="UP000275078"/>
    </source>
</evidence>
<dbReference type="AlphaFoldDB" id="A0A3N4HMK4"/>
<dbReference type="Pfam" id="PF08699">
    <property type="entry name" value="ArgoL1"/>
    <property type="match status" value="1"/>
</dbReference>
<keyword evidence="4" id="KW-1185">Reference proteome</keyword>
<evidence type="ECO:0000259" key="2">
    <source>
        <dbReference type="Pfam" id="PF08699"/>
    </source>
</evidence>
<accession>A0A3N4HMK4</accession>
<reference evidence="3 4" key="1">
    <citation type="journal article" date="2018" name="Nat. Ecol. Evol.">
        <title>Pezizomycetes genomes reveal the molecular basis of ectomycorrhizal truffle lifestyle.</title>
        <authorList>
            <person name="Murat C."/>
            <person name="Payen T."/>
            <person name="Noel B."/>
            <person name="Kuo A."/>
            <person name="Morin E."/>
            <person name="Chen J."/>
            <person name="Kohler A."/>
            <person name="Krizsan K."/>
            <person name="Balestrini R."/>
            <person name="Da Silva C."/>
            <person name="Montanini B."/>
            <person name="Hainaut M."/>
            <person name="Levati E."/>
            <person name="Barry K.W."/>
            <person name="Belfiori B."/>
            <person name="Cichocki N."/>
            <person name="Clum A."/>
            <person name="Dockter R.B."/>
            <person name="Fauchery L."/>
            <person name="Guy J."/>
            <person name="Iotti M."/>
            <person name="Le Tacon F."/>
            <person name="Lindquist E.A."/>
            <person name="Lipzen A."/>
            <person name="Malagnac F."/>
            <person name="Mello A."/>
            <person name="Molinier V."/>
            <person name="Miyauchi S."/>
            <person name="Poulain J."/>
            <person name="Riccioni C."/>
            <person name="Rubini A."/>
            <person name="Sitrit Y."/>
            <person name="Splivallo R."/>
            <person name="Traeger S."/>
            <person name="Wang M."/>
            <person name="Zifcakova L."/>
            <person name="Wipf D."/>
            <person name="Zambonelli A."/>
            <person name="Paolocci F."/>
            <person name="Nowrousian M."/>
            <person name="Ottonello S."/>
            <person name="Baldrian P."/>
            <person name="Spatafora J.W."/>
            <person name="Henrissat B."/>
            <person name="Nagy L.G."/>
            <person name="Aury J.M."/>
            <person name="Wincker P."/>
            <person name="Grigoriev I.V."/>
            <person name="Bonfante P."/>
            <person name="Martin F.M."/>
        </authorList>
    </citation>
    <scope>NUCLEOTIDE SEQUENCE [LARGE SCALE GENOMIC DNA]</scope>
    <source>
        <strain evidence="3 4">RN42</strain>
    </source>
</reference>
<dbReference type="InterPro" id="IPR014811">
    <property type="entry name" value="ArgoL1"/>
</dbReference>
<feature type="compositionally biased region" description="Low complexity" evidence="1">
    <location>
        <begin position="27"/>
        <end position="42"/>
    </location>
</feature>
<feature type="domain" description="Argonaute linker 1" evidence="2">
    <location>
        <begin position="222"/>
        <end position="245"/>
    </location>
</feature>
<name>A0A3N4HMK4_ASCIM</name>
<feature type="region of interest" description="Disordered" evidence="1">
    <location>
        <begin position="27"/>
        <end position="66"/>
    </location>
</feature>
<dbReference type="EMBL" id="ML119799">
    <property type="protein sequence ID" value="RPA74146.1"/>
    <property type="molecule type" value="Genomic_DNA"/>
</dbReference>
<evidence type="ECO:0000256" key="1">
    <source>
        <dbReference type="SAM" id="MobiDB-lite"/>
    </source>
</evidence>
<gene>
    <name evidence="3" type="ORF">BJ508DRAFT_380744</name>
</gene>